<dbReference type="InterPro" id="IPR014710">
    <property type="entry name" value="RmlC-like_jellyroll"/>
</dbReference>
<keyword evidence="2 6" id="KW-0479">Metal-binding</keyword>
<dbReference type="InterPro" id="IPR010300">
    <property type="entry name" value="CDO_1"/>
</dbReference>
<feature type="binding site" evidence="6">
    <location>
        <position position="88"/>
    </location>
    <ligand>
        <name>Fe cation</name>
        <dbReference type="ChEBI" id="CHEBI:24875"/>
        <note>catalytic</note>
    </ligand>
</feature>
<organism evidence="7 8">
    <name type="scientific">Peribacillus simplex</name>
    <dbReference type="NCBI Taxonomy" id="1478"/>
    <lineage>
        <taxon>Bacteria</taxon>
        <taxon>Bacillati</taxon>
        <taxon>Bacillota</taxon>
        <taxon>Bacilli</taxon>
        <taxon>Bacillales</taxon>
        <taxon>Bacillaceae</taxon>
        <taxon>Peribacillus</taxon>
    </lineage>
</organism>
<dbReference type="Proteomes" id="UP000185829">
    <property type="component" value="Unassembled WGS sequence"/>
</dbReference>
<dbReference type="AlphaFoldDB" id="A0A9X8WM93"/>
<evidence type="ECO:0000256" key="3">
    <source>
        <dbReference type="ARBA" id="ARBA00022964"/>
    </source>
</evidence>
<dbReference type="EMBL" id="FTMX01000006">
    <property type="protein sequence ID" value="SIR88079.1"/>
    <property type="molecule type" value="Genomic_DNA"/>
</dbReference>
<dbReference type="PANTHER" id="PTHR12918">
    <property type="entry name" value="CYSTEINE DIOXYGENASE"/>
    <property type="match status" value="1"/>
</dbReference>
<gene>
    <name evidence="7" type="ORF">SAMN05878482_106370</name>
</gene>
<name>A0A9X8WM93_9BACI</name>
<protein>
    <submittedName>
        <fullName evidence="7">Cysteine dioxygenase</fullName>
    </submittedName>
</protein>
<reference evidence="7 8" key="1">
    <citation type="submission" date="2017-01" db="EMBL/GenBank/DDBJ databases">
        <authorList>
            <person name="Varghese N."/>
            <person name="Submissions S."/>
        </authorList>
    </citation>
    <scope>NUCLEOTIDE SEQUENCE [LARGE SCALE GENOMIC DNA]</scope>
    <source>
        <strain evidence="7 8">RUG2-6</strain>
    </source>
</reference>
<dbReference type="GO" id="GO:0016702">
    <property type="term" value="F:oxidoreductase activity, acting on single donors with incorporation of molecular oxygen, incorporation of two atoms of oxygen"/>
    <property type="evidence" value="ECO:0007669"/>
    <property type="project" value="InterPro"/>
</dbReference>
<dbReference type="Gene3D" id="2.60.120.10">
    <property type="entry name" value="Jelly Rolls"/>
    <property type="match status" value="1"/>
</dbReference>
<dbReference type="SUPFAM" id="SSF51182">
    <property type="entry name" value="RmlC-like cupins"/>
    <property type="match status" value="1"/>
</dbReference>
<evidence type="ECO:0000256" key="6">
    <source>
        <dbReference type="PIRSR" id="PIRSR610300-51"/>
    </source>
</evidence>
<evidence type="ECO:0000256" key="5">
    <source>
        <dbReference type="ARBA" id="ARBA00023004"/>
    </source>
</evidence>
<evidence type="ECO:0000313" key="7">
    <source>
        <dbReference type="EMBL" id="SIR88079.1"/>
    </source>
</evidence>
<dbReference type="InterPro" id="IPR011051">
    <property type="entry name" value="RmlC_Cupin_sf"/>
</dbReference>
<comment type="similarity">
    <text evidence="1">Belongs to the cysteine dioxygenase family.</text>
</comment>
<keyword evidence="4" id="KW-0560">Oxidoreductase</keyword>
<evidence type="ECO:0000256" key="4">
    <source>
        <dbReference type="ARBA" id="ARBA00023002"/>
    </source>
</evidence>
<feature type="binding site" evidence="6">
    <location>
        <position position="146"/>
    </location>
    <ligand>
        <name>Fe cation</name>
        <dbReference type="ChEBI" id="CHEBI:24875"/>
        <note>catalytic</note>
    </ligand>
</feature>
<dbReference type="Pfam" id="PF05995">
    <property type="entry name" value="CDO_I"/>
    <property type="match status" value="1"/>
</dbReference>
<proteinExistence type="inferred from homology"/>
<comment type="caution">
    <text evidence="7">The sequence shown here is derived from an EMBL/GenBank/DDBJ whole genome shotgun (WGS) entry which is preliminary data.</text>
</comment>
<evidence type="ECO:0000256" key="2">
    <source>
        <dbReference type="ARBA" id="ARBA00022723"/>
    </source>
</evidence>
<dbReference type="CDD" id="cd10548">
    <property type="entry name" value="cupin_CDO"/>
    <property type="match status" value="1"/>
</dbReference>
<accession>A0A9X8WM93</accession>
<keyword evidence="5 6" id="KW-0408">Iron</keyword>
<dbReference type="GO" id="GO:0008198">
    <property type="term" value="F:ferrous iron binding"/>
    <property type="evidence" value="ECO:0007669"/>
    <property type="project" value="TreeGrafter"/>
</dbReference>
<feature type="binding site" evidence="6">
    <location>
        <position position="90"/>
    </location>
    <ligand>
        <name>Fe cation</name>
        <dbReference type="ChEBI" id="CHEBI:24875"/>
        <note>catalytic</note>
    </ligand>
</feature>
<evidence type="ECO:0000313" key="8">
    <source>
        <dbReference type="Proteomes" id="UP000185829"/>
    </source>
</evidence>
<keyword evidence="3 7" id="KW-0223">Dioxygenase</keyword>
<dbReference type="PANTHER" id="PTHR12918:SF1">
    <property type="entry name" value="CYSTEINE DIOXYGENASE TYPE 1"/>
    <property type="match status" value="1"/>
</dbReference>
<evidence type="ECO:0000256" key="1">
    <source>
        <dbReference type="ARBA" id="ARBA00006622"/>
    </source>
</evidence>
<sequence>MDHMNKYDFKNFVQDMTVMVERSQNDNECVVEAERLVGKLIQSQSWLPFEKRRPSEEGYSRHLLYCDPENRFEVIALVWKPGQKTTLHDHDDTWGAEGVVAGKVKVTNYIRLEELSGGNIVKLQHTDTIIVNEQNTGKLLPPADCHILEGVGNKSAITIHVYGKQLRKFRVFTPLDEEGLYLAKEKRVEYSPALAFNPPFEI</sequence>
<dbReference type="RefSeq" id="WP_076370552.1">
    <property type="nucleotide sequence ID" value="NZ_FTMX01000006.1"/>
</dbReference>